<dbReference type="RefSeq" id="WP_068707268.1">
    <property type="nucleotide sequence ID" value="NZ_BAAAXQ010000063.1"/>
</dbReference>
<dbReference type="SUPFAM" id="SSF52540">
    <property type="entry name" value="P-loop containing nucleoside triphosphate hydrolases"/>
    <property type="match status" value="1"/>
</dbReference>
<evidence type="ECO:0000259" key="4">
    <source>
        <dbReference type="SMART" id="SM00534"/>
    </source>
</evidence>
<accession>A0ABN3Y7J2</accession>
<dbReference type="PANTHER" id="PTHR11361">
    <property type="entry name" value="DNA MISMATCH REPAIR PROTEIN MUTS FAMILY MEMBER"/>
    <property type="match status" value="1"/>
</dbReference>
<name>A0ABN3Y7J2_9ENTE</name>
<keyword evidence="1" id="KW-0547">Nucleotide-binding</keyword>
<dbReference type="Pfam" id="PF00488">
    <property type="entry name" value="MutS_V"/>
    <property type="match status" value="1"/>
</dbReference>
<keyword evidence="3" id="KW-0238">DNA-binding</keyword>
<keyword evidence="2" id="KW-0067">ATP-binding</keyword>
<dbReference type="SMART" id="SM00534">
    <property type="entry name" value="MUTSac"/>
    <property type="match status" value="1"/>
</dbReference>
<comment type="caution">
    <text evidence="5">The sequence shown here is derived from an EMBL/GenBank/DDBJ whole genome shotgun (WGS) entry which is preliminary data.</text>
</comment>
<protein>
    <submittedName>
        <fullName evidence="5">DNA mismatch repair protein MutS</fullName>
    </submittedName>
</protein>
<organism evidence="5 6">
    <name type="scientific">Tetragenococcus solitarius</name>
    <dbReference type="NCBI Taxonomy" id="71453"/>
    <lineage>
        <taxon>Bacteria</taxon>
        <taxon>Bacillati</taxon>
        <taxon>Bacillota</taxon>
        <taxon>Bacilli</taxon>
        <taxon>Lactobacillales</taxon>
        <taxon>Enterococcaceae</taxon>
        <taxon>Tetragenococcus</taxon>
    </lineage>
</organism>
<dbReference type="PANTHER" id="PTHR11361:SF34">
    <property type="entry name" value="DNA MISMATCH REPAIR PROTEIN MSH1, MITOCHONDRIAL"/>
    <property type="match status" value="1"/>
</dbReference>
<dbReference type="InterPro" id="IPR000432">
    <property type="entry name" value="DNA_mismatch_repair_MutS_C"/>
</dbReference>
<gene>
    <name evidence="5" type="ORF">GCM10019998_18270</name>
</gene>
<dbReference type="EMBL" id="BAAAXQ010000063">
    <property type="protein sequence ID" value="GAA3022022.1"/>
    <property type="molecule type" value="Genomic_DNA"/>
</dbReference>
<feature type="domain" description="DNA mismatch repair proteins mutS family" evidence="4">
    <location>
        <begin position="313"/>
        <end position="488"/>
    </location>
</feature>
<evidence type="ECO:0000313" key="5">
    <source>
        <dbReference type="EMBL" id="GAA3022022.1"/>
    </source>
</evidence>
<proteinExistence type="predicted"/>
<dbReference type="Gene3D" id="3.40.50.300">
    <property type="entry name" value="P-loop containing nucleotide triphosphate hydrolases"/>
    <property type="match status" value="1"/>
</dbReference>
<reference evidence="5 6" key="1">
    <citation type="journal article" date="2019" name="Int. J. Syst. Evol. Microbiol.">
        <title>The Global Catalogue of Microorganisms (GCM) 10K type strain sequencing project: providing services to taxonomists for standard genome sequencing and annotation.</title>
        <authorList>
            <consortium name="The Broad Institute Genomics Platform"/>
            <consortium name="The Broad Institute Genome Sequencing Center for Infectious Disease"/>
            <person name="Wu L."/>
            <person name="Ma J."/>
        </authorList>
    </citation>
    <scope>NUCLEOTIDE SEQUENCE [LARGE SCALE GENOMIC DNA]</scope>
    <source>
        <strain evidence="5 6">JCM 8736</strain>
    </source>
</reference>
<evidence type="ECO:0000256" key="1">
    <source>
        <dbReference type="ARBA" id="ARBA00022741"/>
    </source>
</evidence>
<evidence type="ECO:0000256" key="3">
    <source>
        <dbReference type="ARBA" id="ARBA00023125"/>
    </source>
</evidence>
<dbReference type="Proteomes" id="UP001501577">
    <property type="component" value="Unassembled WGS sequence"/>
</dbReference>
<evidence type="ECO:0000313" key="6">
    <source>
        <dbReference type="Proteomes" id="UP001501577"/>
    </source>
</evidence>
<dbReference type="InterPro" id="IPR045076">
    <property type="entry name" value="MutS"/>
</dbReference>
<keyword evidence="6" id="KW-1185">Reference proteome</keyword>
<dbReference type="InterPro" id="IPR027417">
    <property type="entry name" value="P-loop_NTPase"/>
</dbReference>
<evidence type="ECO:0000256" key="2">
    <source>
        <dbReference type="ARBA" id="ARBA00022840"/>
    </source>
</evidence>
<sequence length="488" mass="56230">MKSNLLGTTTLDYQKKLLPFEQTAFEDLELHYLVDIMAEEDEFLSDTISSLLFQPSTNKEEITSRQESVQDALQNKTTIQQLYERSTSVIEEEKKGFWGRLENHPTFAVSHALKNIPIFIEGLSEIKEQRPKQLHSKAFRSFYDQLDANLTEEKKDQMLQLAKELKFKKGENIYSHLMLDSSTKPLQIFPYQPPIRGKIARMFNRSSNLKGYSFTIAERDESTFRNLSNFKERAEYRIAQELSRVNDSFLELFKSIRVESGFLLGVIRLFEKINHYPTCFPEISNRLSLKENHYMPLVLDRQSSVGNTLEGIGKLLVITGANQGGKTTFLKMLGQNQLLAQSGIFVVGEQLKIPIRQKIFTHFKQEEDEELDKGKLAEEMSRFSELLNFGQPNALFLFNESFASTNETEGSLISEEVVQGLLQAEETVVFVTHQYEFAEKMYEKNIGTFIRPSRSQEGERLYKMVLTEPKPTGYGLDIYQKIFGDEAN</sequence>